<evidence type="ECO:0000313" key="3">
    <source>
        <dbReference type="Proteomes" id="UP000076632"/>
    </source>
</evidence>
<dbReference type="EMBL" id="KV407470">
    <property type="protein sequence ID" value="KZF18802.1"/>
    <property type="molecule type" value="Genomic_DNA"/>
</dbReference>
<sequence length="231" mass="25878">MSDHPDSQTLPGGTPNTMNTAPSSAMSQEQRARQNESMKGCGGQNHLAPEEQQHDYTKENLTFTDPLADTINSAYLGTVLVSIDKLNTNWGEGLDANRPLSESQVTNLVKIFTQSGLRKEEFDHRLVAGCDQGTWNRLVAKGNLSAAIVSQIRDGLHRFSTNLHEFHTINIDDENVLLYAGQHRRGAIIHICNTTENLTEEDKRKVKLWPCEFYDDNKLMVGAKMKLQENL</sequence>
<keyword evidence="3" id="KW-1185">Reference proteome</keyword>
<evidence type="ECO:0000313" key="2">
    <source>
        <dbReference type="EMBL" id="KZF18802.1"/>
    </source>
</evidence>
<protein>
    <submittedName>
        <fullName evidence="2">Uncharacterized protein</fullName>
    </submittedName>
</protein>
<proteinExistence type="predicted"/>
<dbReference type="RefSeq" id="XP_018184357.1">
    <property type="nucleotide sequence ID" value="XM_018336441.1"/>
</dbReference>
<gene>
    <name evidence="2" type="ORF">L228DRAFT_286405</name>
</gene>
<accession>A0A164Z829</accession>
<reference evidence="2 3" key="1">
    <citation type="journal article" date="2016" name="Fungal Biol.">
        <title>The genome of Xylona heveae provides a window into fungal endophytism.</title>
        <authorList>
            <person name="Gazis R."/>
            <person name="Kuo A."/>
            <person name="Riley R."/>
            <person name="LaButti K."/>
            <person name="Lipzen A."/>
            <person name="Lin J."/>
            <person name="Amirebrahimi M."/>
            <person name="Hesse C.N."/>
            <person name="Spatafora J.W."/>
            <person name="Henrissat B."/>
            <person name="Hainaut M."/>
            <person name="Grigoriev I.V."/>
            <person name="Hibbett D.S."/>
        </authorList>
    </citation>
    <scope>NUCLEOTIDE SEQUENCE [LARGE SCALE GENOMIC DNA]</scope>
    <source>
        <strain evidence="2 3">TC161</strain>
    </source>
</reference>
<feature type="region of interest" description="Disordered" evidence="1">
    <location>
        <begin position="1"/>
        <end position="48"/>
    </location>
</feature>
<dbReference type="AlphaFoldDB" id="A0A164Z829"/>
<name>A0A164Z829_XYLHT</name>
<feature type="compositionally biased region" description="Polar residues" evidence="1">
    <location>
        <begin position="7"/>
        <end position="29"/>
    </location>
</feature>
<dbReference type="InParanoid" id="A0A164Z829"/>
<evidence type="ECO:0000256" key="1">
    <source>
        <dbReference type="SAM" id="MobiDB-lite"/>
    </source>
</evidence>
<dbReference type="Proteomes" id="UP000076632">
    <property type="component" value="Unassembled WGS sequence"/>
</dbReference>
<organism evidence="2 3">
    <name type="scientific">Xylona heveae (strain CBS 132557 / TC161)</name>
    <dbReference type="NCBI Taxonomy" id="1328760"/>
    <lineage>
        <taxon>Eukaryota</taxon>
        <taxon>Fungi</taxon>
        <taxon>Dikarya</taxon>
        <taxon>Ascomycota</taxon>
        <taxon>Pezizomycotina</taxon>
        <taxon>Xylonomycetes</taxon>
        <taxon>Xylonales</taxon>
        <taxon>Xylonaceae</taxon>
        <taxon>Xylona</taxon>
    </lineage>
</organism>
<dbReference type="GeneID" id="28901578"/>